<evidence type="ECO:0000259" key="9">
    <source>
        <dbReference type="Pfam" id="PF13231"/>
    </source>
</evidence>
<evidence type="ECO:0000256" key="4">
    <source>
        <dbReference type="ARBA" id="ARBA00022679"/>
    </source>
</evidence>
<protein>
    <recommendedName>
        <fullName evidence="9">Glycosyltransferase RgtA/B/C/D-like domain-containing protein</fullName>
    </recommendedName>
</protein>
<dbReference type="OrthoDB" id="416237at2"/>
<comment type="subcellular location">
    <subcellularLocation>
        <location evidence="1">Cell membrane</location>
        <topology evidence="1">Multi-pass membrane protein</topology>
    </subcellularLocation>
</comment>
<evidence type="ECO:0000256" key="6">
    <source>
        <dbReference type="ARBA" id="ARBA00022989"/>
    </source>
</evidence>
<dbReference type="InterPro" id="IPR038731">
    <property type="entry name" value="RgtA/B/C-like"/>
</dbReference>
<feature type="transmembrane region" description="Helical" evidence="8">
    <location>
        <begin position="281"/>
        <end position="299"/>
    </location>
</feature>
<keyword evidence="11" id="KW-1185">Reference proteome</keyword>
<dbReference type="GO" id="GO:0009103">
    <property type="term" value="P:lipopolysaccharide biosynthetic process"/>
    <property type="evidence" value="ECO:0007669"/>
    <property type="project" value="UniProtKB-ARBA"/>
</dbReference>
<keyword evidence="4" id="KW-0808">Transferase</keyword>
<dbReference type="InterPro" id="IPR050297">
    <property type="entry name" value="LipidA_mod_glycosyltrf_83"/>
</dbReference>
<feature type="transmembrane region" description="Helical" evidence="8">
    <location>
        <begin position="340"/>
        <end position="365"/>
    </location>
</feature>
<evidence type="ECO:0000256" key="1">
    <source>
        <dbReference type="ARBA" id="ARBA00004651"/>
    </source>
</evidence>
<feature type="transmembrane region" description="Helical" evidence="8">
    <location>
        <begin position="377"/>
        <end position="396"/>
    </location>
</feature>
<gene>
    <name evidence="10" type="ORF">Mic7113_0695</name>
</gene>
<dbReference type="GO" id="GO:0005886">
    <property type="term" value="C:plasma membrane"/>
    <property type="evidence" value="ECO:0007669"/>
    <property type="project" value="UniProtKB-SubCell"/>
</dbReference>
<dbReference type="PANTHER" id="PTHR33908">
    <property type="entry name" value="MANNOSYLTRANSFERASE YKCB-RELATED"/>
    <property type="match status" value="1"/>
</dbReference>
<dbReference type="GO" id="GO:0016763">
    <property type="term" value="F:pentosyltransferase activity"/>
    <property type="evidence" value="ECO:0007669"/>
    <property type="project" value="TreeGrafter"/>
</dbReference>
<feature type="transmembrane region" description="Helical" evidence="8">
    <location>
        <begin position="199"/>
        <end position="222"/>
    </location>
</feature>
<keyword evidence="2" id="KW-1003">Cell membrane</keyword>
<name>K9W8R8_9CYAN</name>
<feature type="transmembrane region" description="Helical" evidence="8">
    <location>
        <begin position="416"/>
        <end position="439"/>
    </location>
</feature>
<dbReference type="Pfam" id="PF13231">
    <property type="entry name" value="PMT_2"/>
    <property type="match status" value="1"/>
</dbReference>
<evidence type="ECO:0000256" key="8">
    <source>
        <dbReference type="SAM" id="Phobius"/>
    </source>
</evidence>
<keyword evidence="5 8" id="KW-0812">Transmembrane</keyword>
<dbReference type="Proteomes" id="UP000010471">
    <property type="component" value="Chromosome"/>
</dbReference>
<evidence type="ECO:0000256" key="5">
    <source>
        <dbReference type="ARBA" id="ARBA00022692"/>
    </source>
</evidence>
<sequence length="575" mass="64479">MDNRKNLSLHYWALAGVMALGVALRFCNLDLKLLWLDEVLTALLSLGHRYKDVPLEVVFPASTLQELFTLQPHRSCAAIAQAVATESTHPPLFFCLMHQWLNGMEPVAHTLSWKLRALPALLGVGAIAATYAFNRIVFSPIAGLLGAAFMAVSPFAVYLSQEARHYTLPMLLIILALLGLMQIQHALYNRQQLPKPFVWLLWGIINSIGCYVHYFFILAFIAQLLTLTGLMYWRRRLLPKGSWLAVTLVIVGVAVSYLPWLSVMLGSFGRAETGWLPKPQHIAPLYQTVLAWLSMAIALPVESQPLWIQIPAVLLTIVFGGWVGWQGWRGLKLLWQQPETHLAILTLSGFILCVLLQFAGIIYLLGKDITVAPRYHFVYYPALCVLLGASFSSRKLKVILPWGSQKMGSNPSSQLQPATIFLSVSLLSCIFVISNLAFLKSFHPQQVARNMSVDGDVPIMMVVGYQNFQDVALGLSFALAIDQLHRGNLEGMTEASFAFLHREPSYEFVWQKLSKLPFLSVSRLNLWVVAPGLRRREYPPKLAIGNQSRCTIDPSQHYRIGIPYQLYRCVSTPDL</sequence>
<dbReference type="KEGG" id="mic:Mic7113_0695"/>
<feature type="domain" description="Glycosyltransferase RgtA/B/C/D-like" evidence="9">
    <location>
        <begin position="102"/>
        <end position="254"/>
    </location>
</feature>
<dbReference type="STRING" id="1173027.Mic7113_0695"/>
<keyword evidence="6 8" id="KW-1133">Transmembrane helix</keyword>
<proteinExistence type="predicted"/>
<evidence type="ECO:0000256" key="3">
    <source>
        <dbReference type="ARBA" id="ARBA00022676"/>
    </source>
</evidence>
<feature type="transmembrane region" description="Helical" evidence="8">
    <location>
        <begin position="306"/>
        <end position="328"/>
    </location>
</feature>
<evidence type="ECO:0000256" key="2">
    <source>
        <dbReference type="ARBA" id="ARBA00022475"/>
    </source>
</evidence>
<feature type="transmembrane region" description="Helical" evidence="8">
    <location>
        <begin position="166"/>
        <end position="187"/>
    </location>
</feature>
<evidence type="ECO:0000256" key="7">
    <source>
        <dbReference type="ARBA" id="ARBA00023136"/>
    </source>
</evidence>
<feature type="transmembrane region" description="Helical" evidence="8">
    <location>
        <begin position="243"/>
        <end position="261"/>
    </location>
</feature>
<dbReference type="eggNOG" id="COG5305">
    <property type="taxonomic scope" value="Bacteria"/>
</dbReference>
<evidence type="ECO:0000313" key="10">
    <source>
        <dbReference type="EMBL" id="AFZ16608.1"/>
    </source>
</evidence>
<dbReference type="EMBL" id="CP003630">
    <property type="protein sequence ID" value="AFZ16608.1"/>
    <property type="molecule type" value="Genomic_DNA"/>
</dbReference>
<dbReference type="HOGENOM" id="CLU_034835_0_0_3"/>
<accession>K9W8R8</accession>
<organism evidence="10 11">
    <name type="scientific">Allocoleopsis franciscana PCC 7113</name>
    <dbReference type="NCBI Taxonomy" id="1173027"/>
    <lineage>
        <taxon>Bacteria</taxon>
        <taxon>Bacillati</taxon>
        <taxon>Cyanobacteriota</taxon>
        <taxon>Cyanophyceae</taxon>
        <taxon>Coleofasciculales</taxon>
        <taxon>Coleofasciculaceae</taxon>
        <taxon>Allocoleopsis</taxon>
        <taxon>Allocoleopsis franciscana</taxon>
    </lineage>
</organism>
<feature type="transmembrane region" description="Helical" evidence="8">
    <location>
        <begin position="12"/>
        <end position="31"/>
    </location>
</feature>
<keyword evidence="3" id="KW-0328">Glycosyltransferase</keyword>
<keyword evidence="7 8" id="KW-0472">Membrane</keyword>
<feature type="transmembrane region" description="Helical" evidence="8">
    <location>
        <begin position="139"/>
        <end position="159"/>
    </location>
</feature>
<dbReference type="PATRIC" id="fig|1173027.3.peg.763"/>
<reference evidence="10 11" key="1">
    <citation type="submission" date="2012-06" db="EMBL/GenBank/DDBJ databases">
        <title>Finished chromosome of genome of Microcoleus sp. PCC 7113.</title>
        <authorList>
            <consortium name="US DOE Joint Genome Institute"/>
            <person name="Gugger M."/>
            <person name="Coursin T."/>
            <person name="Rippka R."/>
            <person name="Tandeau De Marsac N."/>
            <person name="Huntemann M."/>
            <person name="Wei C.-L."/>
            <person name="Han J."/>
            <person name="Detter J.C."/>
            <person name="Han C."/>
            <person name="Tapia R."/>
            <person name="Chen A."/>
            <person name="Kyrpides N."/>
            <person name="Mavromatis K."/>
            <person name="Markowitz V."/>
            <person name="Szeto E."/>
            <person name="Ivanova N."/>
            <person name="Pagani I."/>
            <person name="Pati A."/>
            <person name="Goodwin L."/>
            <person name="Nordberg H.P."/>
            <person name="Cantor M.N."/>
            <person name="Hua S.X."/>
            <person name="Woyke T."/>
            <person name="Kerfeld C.A."/>
        </authorList>
    </citation>
    <scope>NUCLEOTIDE SEQUENCE [LARGE SCALE GENOMIC DNA]</scope>
    <source>
        <strain evidence="10 11">PCC 7113</strain>
    </source>
</reference>
<dbReference type="AlphaFoldDB" id="K9W8R8"/>
<dbReference type="RefSeq" id="WP_015180771.1">
    <property type="nucleotide sequence ID" value="NC_019738.1"/>
</dbReference>
<evidence type="ECO:0000313" key="11">
    <source>
        <dbReference type="Proteomes" id="UP000010471"/>
    </source>
</evidence>
<dbReference type="PANTHER" id="PTHR33908:SF11">
    <property type="entry name" value="MEMBRANE PROTEIN"/>
    <property type="match status" value="1"/>
</dbReference>